<protein>
    <submittedName>
        <fullName evidence="3">C4-dicarboxylate ABC transporter substrate-binding protein</fullName>
    </submittedName>
</protein>
<dbReference type="CDD" id="cd13683">
    <property type="entry name" value="PBP2_TRAP_DctP6_7"/>
    <property type="match status" value="1"/>
</dbReference>
<dbReference type="PANTHER" id="PTHR33376:SF5">
    <property type="entry name" value="EXTRACYTOPLASMIC SOLUTE RECEPTOR PROTEIN"/>
    <property type="match status" value="1"/>
</dbReference>
<name>A0A5N3S9V1_9VIBR</name>
<dbReference type="NCBIfam" id="NF037995">
    <property type="entry name" value="TRAP_S1"/>
    <property type="match status" value="1"/>
</dbReference>
<feature type="chain" id="PRO_5024307404" evidence="2">
    <location>
        <begin position="37"/>
        <end position="354"/>
    </location>
</feature>
<evidence type="ECO:0000256" key="1">
    <source>
        <dbReference type="ARBA" id="ARBA00022729"/>
    </source>
</evidence>
<dbReference type="PANTHER" id="PTHR33376">
    <property type="match status" value="1"/>
</dbReference>
<dbReference type="InterPro" id="IPR018389">
    <property type="entry name" value="DctP_fam"/>
</dbReference>
<accession>A0A5N3S9V1</accession>
<keyword evidence="1 2" id="KW-0732">Signal</keyword>
<organism evidence="3 4">
    <name type="scientific">Vibrio fortis</name>
    <dbReference type="NCBI Taxonomy" id="212667"/>
    <lineage>
        <taxon>Bacteria</taxon>
        <taxon>Pseudomonadati</taxon>
        <taxon>Pseudomonadota</taxon>
        <taxon>Gammaproteobacteria</taxon>
        <taxon>Vibrionales</taxon>
        <taxon>Vibrionaceae</taxon>
        <taxon>Vibrio</taxon>
    </lineage>
</organism>
<sequence>MFKTLGKLRKRSVTKLVAGYALAISSTFFTASQAFAAEHNWRFVNLYSRGTAYGEVYKSFAENIETMSNGRIAVQVMYAGEGVGQTGVLGSVKSGLMTMGAPFQPMHAGEFPAGVVEVGLPGMTDDVGELSALFHEKGWGEVLEEAYDKQNLVWLEPYIQLPVYVLTKEPINSVEDFKGLKIRAPGAYGKFLRNLGASPASLSWSEIYTSLATGVIDGSIGSNLIDHRDGNHVEVAKYMYRLPIAGAQALPIVVNKSAWNKLPEDLQAIVCAASSVHAREQMTKSRLWESQAIADMESKGMKWSPEPSVEDIAKWNGAAGSLWSEYADADKYSQRLIKIVQNNDKNLVITDFKS</sequence>
<dbReference type="Proteomes" id="UP000326687">
    <property type="component" value="Unassembled WGS sequence"/>
</dbReference>
<proteinExistence type="predicted"/>
<comment type="caution">
    <text evidence="3">The sequence shown here is derived from an EMBL/GenBank/DDBJ whole genome shotgun (WGS) entry which is preliminary data.</text>
</comment>
<dbReference type="Pfam" id="PF03480">
    <property type="entry name" value="DctP"/>
    <property type="match status" value="1"/>
</dbReference>
<dbReference type="EMBL" id="VXDD01000001">
    <property type="protein sequence ID" value="KAB0303618.1"/>
    <property type="molecule type" value="Genomic_DNA"/>
</dbReference>
<evidence type="ECO:0000313" key="3">
    <source>
        <dbReference type="EMBL" id="KAB0303618.1"/>
    </source>
</evidence>
<dbReference type="GO" id="GO:0055085">
    <property type="term" value="P:transmembrane transport"/>
    <property type="evidence" value="ECO:0007669"/>
    <property type="project" value="InterPro"/>
</dbReference>
<dbReference type="Gene3D" id="3.40.190.170">
    <property type="entry name" value="Bacterial extracellular solute-binding protein, family 7"/>
    <property type="match status" value="1"/>
</dbReference>
<gene>
    <name evidence="3" type="ORF">F2Z80_06550</name>
</gene>
<feature type="signal peptide" evidence="2">
    <location>
        <begin position="1"/>
        <end position="36"/>
    </location>
</feature>
<evidence type="ECO:0000256" key="2">
    <source>
        <dbReference type="SAM" id="SignalP"/>
    </source>
</evidence>
<dbReference type="InterPro" id="IPR038404">
    <property type="entry name" value="TRAP_DctP_sf"/>
</dbReference>
<dbReference type="RefSeq" id="WP_150894538.1">
    <property type="nucleotide sequence ID" value="NZ_VXDD01000001.1"/>
</dbReference>
<reference evidence="3 4" key="1">
    <citation type="submission" date="2019-09" db="EMBL/GenBank/DDBJ databases">
        <title>Vibrio Fortis S7-72.</title>
        <authorList>
            <person name="Das S.K."/>
        </authorList>
    </citation>
    <scope>NUCLEOTIDE SEQUENCE [LARGE SCALE GENOMIC DNA]</scope>
    <source>
        <strain evidence="3 4">S7-72</strain>
    </source>
</reference>
<evidence type="ECO:0000313" key="4">
    <source>
        <dbReference type="Proteomes" id="UP000326687"/>
    </source>
</evidence>
<dbReference type="AlphaFoldDB" id="A0A5N3S9V1"/>